<keyword evidence="1" id="KW-1133">Transmembrane helix</keyword>
<protein>
    <submittedName>
        <fullName evidence="3">Endonuclease/exonuclease/phosphatase family protein</fullName>
    </submittedName>
</protein>
<proteinExistence type="predicted"/>
<feature type="domain" description="Endonuclease/exonuclease/phosphatase" evidence="2">
    <location>
        <begin position="89"/>
        <end position="275"/>
    </location>
</feature>
<keyword evidence="1" id="KW-0472">Membrane</keyword>
<dbReference type="GO" id="GO:0004519">
    <property type="term" value="F:endonuclease activity"/>
    <property type="evidence" value="ECO:0007669"/>
    <property type="project" value="UniProtKB-KW"/>
</dbReference>
<keyword evidence="1" id="KW-0812">Transmembrane</keyword>
<keyword evidence="3" id="KW-0378">Hydrolase</keyword>
<organism evidence="3 4">
    <name type="scientific">Yoonia phaeophyticola</name>
    <dbReference type="NCBI Taxonomy" id="3137369"/>
    <lineage>
        <taxon>Bacteria</taxon>
        <taxon>Pseudomonadati</taxon>
        <taxon>Pseudomonadota</taxon>
        <taxon>Alphaproteobacteria</taxon>
        <taxon>Rhodobacterales</taxon>
        <taxon>Paracoccaceae</taxon>
        <taxon>Yoonia</taxon>
    </lineage>
</organism>
<dbReference type="SUPFAM" id="SSF56219">
    <property type="entry name" value="DNase I-like"/>
    <property type="match status" value="1"/>
</dbReference>
<feature type="transmembrane region" description="Helical" evidence="1">
    <location>
        <begin position="57"/>
        <end position="75"/>
    </location>
</feature>
<dbReference type="InterPro" id="IPR005135">
    <property type="entry name" value="Endo/exonuclease/phosphatase"/>
</dbReference>
<dbReference type="RefSeq" id="WP_341365548.1">
    <property type="nucleotide sequence ID" value="NZ_CP150951.2"/>
</dbReference>
<dbReference type="Pfam" id="PF03372">
    <property type="entry name" value="Exo_endo_phos"/>
    <property type="match status" value="1"/>
</dbReference>
<evidence type="ECO:0000313" key="4">
    <source>
        <dbReference type="Proteomes" id="UP001440612"/>
    </source>
</evidence>
<accession>A0ABZ2UZ37</accession>
<dbReference type="InterPro" id="IPR036691">
    <property type="entry name" value="Endo/exonu/phosph_ase_sf"/>
</dbReference>
<gene>
    <name evidence="3" type="ORF">AABB29_10830</name>
</gene>
<name>A0ABZ2UZ37_9RHOB</name>
<evidence type="ECO:0000313" key="3">
    <source>
        <dbReference type="EMBL" id="WZC47428.1"/>
    </source>
</evidence>
<dbReference type="Gene3D" id="3.60.10.10">
    <property type="entry name" value="Endonuclease/exonuclease/phosphatase"/>
    <property type="match status" value="1"/>
</dbReference>
<reference evidence="4" key="1">
    <citation type="submission" date="2024-04" db="EMBL/GenBank/DDBJ databases">
        <title>Phylogenomic analyses of a clade within the roseobacter group suggest taxonomic reassignments of species of the genera Aestuariivita, Citreicella, Loktanella, Nautella, Pelagibaca, Ruegeria, Thalassobius, Thiobacimonas and Tropicibacter, and the proposal o.</title>
        <authorList>
            <person name="Jeon C.O."/>
        </authorList>
    </citation>
    <scope>NUCLEOTIDE SEQUENCE [LARGE SCALE GENOMIC DNA]</scope>
    <source>
        <strain evidence="4">BS5-3</strain>
    </source>
</reference>
<keyword evidence="3" id="KW-0540">Nuclease</keyword>
<dbReference type="Proteomes" id="UP001440612">
    <property type="component" value="Chromosome"/>
</dbReference>
<keyword evidence="4" id="KW-1185">Reference proteome</keyword>
<feature type="transmembrane region" description="Helical" evidence="1">
    <location>
        <begin position="33"/>
        <end position="52"/>
    </location>
</feature>
<dbReference type="EMBL" id="CP150951">
    <property type="protein sequence ID" value="WZC47428.1"/>
    <property type="molecule type" value="Genomic_DNA"/>
</dbReference>
<evidence type="ECO:0000259" key="2">
    <source>
        <dbReference type="Pfam" id="PF03372"/>
    </source>
</evidence>
<evidence type="ECO:0000256" key="1">
    <source>
        <dbReference type="SAM" id="Phobius"/>
    </source>
</evidence>
<keyword evidence="3" id="KW-0255">Endonuclease</keyword>
<sequence>MKQLFGFLALFAGVALCLGYLGHLHPMLDAVAIGRFVALYALLFCVGTAALFARRFAIAGLAFAALIPAAVMLHWPQGEAGPVRIYTKNLLHSNTAINALVADIVDANPDVVFLQEVSGVNGPVMAALAPSLPYQALCPWQGWNGAAVLSRWPLTDPAPRCSPQRSLMAVRLERPGAPFWAVSVHLQQPWPDVQWDHLDAALPVIEGLDAGAIVAGDFNTVPWAAAPQLIGQMTGTAPVPPRRTTFYLHGVGLPLDQVWAQGGHAELRPQLGSDHYGLLADVWPSRP</sequence>